<name>A0ABR2J4R5_9PEZI</name>
<dbReference type="EMBL" id="JAPCWZ010000003">
    <property type="protein sequence ID" value="KAK8872773.1"/>
    <property type="molecule type" value="Genomic_DNA"/>
</dbReference>
<comment type="caution">
    <text evidence="2">The sequence shown here is derived from an EMBL/GenBank/DDBJ whole genome shotgun (WGS) entry which is preliminary data.</text>
</comment>
<accession>A0ABR2J4R5</accession>
<gene>
    <name evidence="2" type="ORF">PGQ11_003287</name>
</gene>
<feature type="transmembrane region" description="Helical" evidence="1">
    <location>
        <begin position="16"/>
        <end position="39"/>
    </location>
</feature>
<dbReference type="Proteomes" id="UP001390339">
    <property type="component" value="Unassembled WGS sequence"/>
</dbReference>
<evidence type="ECO:0000313" key="2">
    <source>
        <dbReference type="EMBL" id="KAK8872773.1"/>
    </source>
</evidence>
<proteinExistence type="predicted"/>
<evidence type="ECO:0000313" key="3">
    <source>
        <dbReference type="Proteomes" id="UP001390339"/>
    </source>
</evidence>
<keyword evidence="3" id="KW-1185">Reference proteome</keyword>
<organism evidence="2 3">
    <name type="scientific">Apiospora arundinis</name>
    <dbReference type="NCBI Taxonomy" id="335852"/>
    <lineage>
        <taxon>Eukaryota</taxon>
        <taxon>Fungi</taxon>
        <taxon>Dikarya</taxon>
        <taxon>Ascomycota</taxon>
        <taxon>Pezizomycotina</taxon>
        <taxon>Sordariomycetes</taxon>
        <taxon>Xylariomycetidae</taxon>
        <taxon>Amphisphaeriales</taxon>
        <taxon>Apiosporaceae</taxon>
        <taxon>Apiospora</taxon>
    </lineage>
</organism>
<keyword evidence="1" id="KW-0812">Transmembrane</keyword>
<evidence type="ECO:0000256" key="1">
    <source>
        <dbReference type="SAM" id="Phobius"/>
    </source>
</evidence>
<keyword evidence="1" id="KW-1133">Transmembrane helix</keyword>
<keyword evidence="1" id="KW-0472">Membrane</keyword>
<sequence length="63" mass="6671">MSSSSNATSTMSAPKWSIVAFLTITAIFGSGTGLTFVAIRKERYLATLETSPKQSEKGPGKTE</sequence>
<protein>
    <submittedName>
        <fullName evidence="2">Uncharacterized protein</fullName>
    </submittedName>
</protein>
<reference evidence="2 3" key="1">
    <citation type="journal article" date="2024" name="IMA Fungus">
        <title>Apiospora arundinis, a panoply of carbohydrate-active enzymes and secondary metabolites.</title>
        <authorList>
            <person name="Sorensen T."/>
            <person name="Petersen C."/>
            <person name="Muurmann A.T."/>
            <person name="Christiansen J.V."/>
            <person name="Brundto M.L."/>
            <person name="Overgaard C.K."/>
            <person name="Boysen A.T."/>
            <person name="Wollenberg R.D."/>
            <person name="Larsen T.O."/>
            <person name="Sorensen J.L."/>
            <person name="Nielsen K.L."/>
            <person name="Sondergaard T.E."/>
        </authorList>
    </citation>
    <scope>NUCLEOTIDE SEQUENCE [LARGE SCALE GENOMIC DNA]</scope>
    <source>
        <strain evidence="2 3">AAU 773</strain>
    </source>
</reference>